<proteinExistence type="predicted"/>
<dbReference type="InterPro" id="IPR044063">
    <property type="entry name" value="ZF_RING_GID"/>
</dbReference>
<evidence type="ECO:0000313" key="10">
    <source>
        <dbReference type="EMBL" id="KIY99447.1"/>
    </source>
</evidence>
<keyword evidence="3" id="KW-0479">Metal-binding</keyword>
<dbReference type="GO" id="GO:0005634">
    <property type="term" value="C:nucleus"/>
    <property type="evidence" value="ECO:0007669"/>
    <property type="project" value="TreeGrafter"/>
</dbReference>
<evidence type="ECO:0000256" key="6">
    <source>
        <dbReference type="PROSITE-ProRule" id="PRU00175"/>
    </source>
</evidence>
<dbReference type="InterPro" id="IPR001841">
    <property type="entry name" value="Znf_RING"/>
</dbReference>
<dbReference type="GeneID" id="25741391"/>
<dbReference type="GO" id="GO:0005737">
    <property type="term" value="C:cytoplasm"/>
    <property type="evidence" value="ECO:0007669"/>
    <property type="project" value="UniProtKB-SubCell"/>
</dbReference>
<dbReference type="PANTHER" id="PTHR12170:SF3">
    <property type="entry name" value="GH10162P"/>
    <property type="match status" value="1"/>
</dbReference>
<accession>A0A0D2JJE8</accession>
<evidence type="ECO:0000256" key="5">
    <source>
        <dbReference type="ARBA" id="ARBA00022833"/>
    </source>
</evidence>
<dbReference type="InterPro" id="IPR037683">
    <property type="entry name" value="Rmd5_dRing"/>
</dbReference>
<dbReference type="Gene3D" id="3.30.40.10">
    <property type="entry name" value="Zinc/RING finger domain, C3HC4 (zinc finger)"/>
    <property type="match status" value="1"/>
</dbReference>
<dbReference type="InterPro" id="IPR024964">
    <property type="entry name" value="CTLH/CRA"/>
</dbReference>
<dbReference type="OrthoDB" id="1933281at2759"/>
<dbReference type="GO" id="GO:0008270">
    <property type="term" value="F:zinc ion binding"/>
    <property type="evidence" value="ECO:0007669"/>
    <property type="project" value="UniProtKB-KW"/>
</dbReference>
<dbReference type="RefSeq" id="XP_013898467.1">
    <property type="nucleotide sequence ID" value="XM_014043013.1"/>
</dbReference>
<feature type="domain" description="RING-type" evidence="8">
    <location>
        <begin position="358"/>
        <end position="402"/>
    </location>
</feature>
<dbReference type="PROSITE" id="PS51867">
    <property type="entry name" value="ZF_RING_GID"/>
    <property type="match status" value="1"/>
</dbReference>
<evidence type="ECO:0000313" key="11">
    <source>
        <dbReference type="Proteomes" id="UP000054498"/>
    </source>
</evidence>
<dbReference type="Pfam" id="PF10607">
    <property type="entry name" value="CTLH"/>
    <property type="match status" value="1"/>
</dbReference>
<keyword evidence="4 6" id="KW-0863">Zinc-finger</keyword>
<dbReference type="FunFam" id="3.30.40.10:FF:000143">
    <property type="entry name" value="Regulator of gluconeogenesis Rmd5"/>
    <property type="match status" value="1"/>
</dbReference>
<keyword evidence="11" id="KW-1185">Reference proteome</keyword>
<dbReference type="SUPFAM" id="SSF57850">
    <property type="entry name" value="RING/U-box"/>
    <property type="match status" value="1"/>
</dbReference>
<dbReference type="AlphaFoldDB" id="A0A0D2JJE8"/>
<dbReference type="PROSITE" id="PS50896">
    <property type="entry name" value="LISH"/>
    <property type="match status" value="1"/>
</dbReference>
<dbReference type="PROSITE" id="PS50089">
    <property type="entry name" value="ZF_RING_2"/>
    <property type="match status" value="1"/>
</dbReference>
<organism evidence="10 11">
    <name type="scientific">Monoraphidium neglectum</name>
    <dbReference type="NCBI Taxonomy" id="145388"/>
    <lineage>
        <taxon>Eukaryota</taxon>
        <taxon>Viridiplantae</taxon>
        <taxon>Chlorophyta</taxon>
        <taxon>core chlorophytes</taxon>
        <taxon>Chlorophyceae</taxon>
        <taxon>CS clade</taxon>
        <taxon>Sphaeropleales</taxon>
        <taxon>Selenastraceae</taxon>
        <taxon>Monoraphidium</taxon>
    </lineage>
</organism>
<dbReference type="GO" id="GO:0034657">
    <property type="term" value="C:GID complex"/>
    <property type="evidence" value="ECO:0007669"/>
    <property type="project" value="TreeGrafter"/>
</dbReference>
<dbReference type="InterPro" id="IPR013144">
    <property type="entry name" value="CRA_dom"/>
</dbReference>
<keyword evidence="2" id="KW-0963">Cytoplasm</keyword>
<dbReference type="KEGG" id="mng:MNEG_8515"/>
<dbReference type="PANTHER" id="PTHR12170">
    <property type="entry name" value="MACROPHAGE ERYTHROBLAST ATTACHER-RELATED"/>
    <property type="match status" value="1"/>
</dbReference>
<sequence length="420" mass="44704">MQAALDEAGKVVKKQRTCAERVDGCIDQLISLAMATRARLAAGQHIGAVKELQQHIQKLGLEKEMNSQTKELHTAVGKLNKALEKVFEGSVDVCKALRSVRFDQQTLNQVIAEHFYREGRFQLGDAFVEEARVAGADAIKAPYVSLHGVLQQLRARNLQPVLEWAQQHRAALSPDGGPSAFEFGLHALAFIELLTGSSKHGGGGGGGGGGGDTAMSDGGWGGGGACGGDPAAALAYAKAHFPPFHANHMQEIQRFMGCIVFAGRPPSVVPPQYAQLLSAGAAWAALEAEFTKQACSLMGQAAESPLAVVVAAGSSALPALVKMVGVMERSAQDYDACEQLPTDIHVGPEFIFHSTFACPVSKEQSTPANPPKLLPCGHVLCEQSIAKIADRSRTRVFKCPYCPMEARADNTRELIFPDVI</sequence>
<dbReference type="InterPro" id="IPR045098">
    <property type="entry name" value="Fyv10_fam"/>
</dbReference>
<gene>
    <name evidence="10" type="ORF">MNEG_8515</name>
</gene>
<feature type="zinc finger region" description="RING-Gid-type" evidence="7">
    <location>
        <begin position="358"/>
        <end position="402"/>
    </location>
</feature>
<evidence type="ECO:0000256" key="2">
    <source>
        <dbReference type="ARBA" id="ARBA00022490"/>
    </source>
</evidence>
<dbReference type="InterPro" id="IPR013083">
    <property type="entry name" value="Znf_RING/FYVE/PHD"/>
</dbReference>
<reference evidence="10 11" key="1">
    <citation type="journal article" date="2013" name="BMC Genomics">
        <title>Reconstruction of the lipid metabolism for the microalga Monoraphidium neglectum from its genome sequence reveals characteristics suitable for biofuel production.</title>
        <authorList>
            <person name="Bogen C."/>
            <person name="Al-Dilaimi A."/>
            <person name="Albersmeier A."/>
            <person name="Wichmann J."/>
            <person name="Grundmann M."/>
            <person name="Rupp O."/>
            <person name="Lauersen K.J."/>
            <person name="Blifernez-Klassen O."/>
            <person name="Kalinowski J."/>
            <person name="Goesmann A."/>
            <person name="Mussgnug J.H."/>
            <person name="Kruse O."/>
        </authorList>
    </citation>
    <scope>NUCLEOTIDE SEQUENCE [LARGE SCALE GENOMIC DNA]</scope>
    <source>
        <strain evidence="10 11">SAG 48.87</strain>
    </source>
</reference>
<evidence type="ECO:0000256" key="4">
    <source>
        <dbReference type="ARBA" id="ARBA00022771"/>
    </source>
</evidence>
<dbReference type="Pfam" id="PF13445">
    <property type="entry name" value="zf-RING_UBOX"/>
    <property type="match status" value="1"/>
</dbReference>
<dbReference type="STRING" id="145388.A0A0D2JJE8"/>
<protein>
    <submittedName>
        <fullName evidence="10">Uncharacterized protein</fullName>
    </submittedName>
</protein>
<keyword evidence="5" id="KW-0862">Zinc</keyword>
<comment type="subcellular location">
    <subcellularLocation>
        <location evidence="1">Cytoplasm</location>
    </subcellularLocation>
</comment>
<dbReference type="CDD" id="cd16652">
    <property type="entry name" value="dRING_Rmd5p-like"/>
    <property type="match status" value="1"/>
</dbReference>
<evidence type="ECO:0000256" key="1">
    <source>
        <dbReference type="ARBA" id="ARBA00004496"/>
    </source>
</evidence>
<evidence type="ECO:0000259" key="9">
    <source>
        <dbReference type="PROSITE" id="PS51867"/>
    </source>
</evidence>
<dbReference type="InterPro" id="IPR006594">
    <property type="entry name" value="LisH"/>
</dbReference>
<dbReference type="SMART" id="SM00757">
    <property type="entry name" value="CRA"/>
    <property type="match status" value="1"/>
</dbReference>
<evidence type="ECO:0000256" key="3">
    <source>
        <dbReference type="ARBA" id="ARBA00022723"/>
    </source>
</evidence>
<dbReference type="GO" id="GO:0043161">
    <property type="term" value="P:proteasome-mediated ubiquitin-dependent protein catabolic process"/>
    <property type="evidence" value="ECO:0007669"/>
    <property type="project" value="InterPro"/>
</dbReference>
<dbReference type="SMART" id="SM00184">
    <property type="entry name" value="RING"/>
    <property type="match status" value="1"/>
</dbReference>
<dbReference type="GO" id="GO:0061630">
    <property type="term" value="F:ubiquitin protein ligase activity"/>
    <property type="evidence" value="ECO:0007669"/>
    <property type="project" value="InterPro"/>
</dbReference>
<dbReference type="InterPro" id="IPR027370">
    <property type="entry name" value="Znf-RING_euk"/>
</dbReference>
<name>A0A0D2JJE8_9CHLO</name>
<evidence type="ECO:0000256" key="7">
    <source>
        <dbReference type="PROSITE-ProRule" id="PRU01215"/>
    </source>
</evidence>
<dbReference type="EMBL" id="KK101845">
    <property type="protein sequence ID" value="KIY99447.1"/>
    <property type="molecule type" value="Genomic_DNA"/>
</dbReference>
<evidence type="ECO:0000259" key="8">
    <source>
        <dbReference type="PROSITE" id="PS50089"/>
    </source>
</evidence>
<feature type="domain" description="RING-Gid-type" evidence="9">
    <location>
        <begin position="358"/>
        <end position="402"/>
    </location>
</feature>
<dbReference type="Proteomes" id="UP000054498">
    <property type="component" value="Unassembled WGS sequence"/>
</dbReference>